<organism evidence="1 2">
    <name type="scientific">Petrolisthes cinctipes</name>
    <name type="common">Flat porcelain crab</name>
    <dbReference type="NCBI Taxonomy" id="88211"/>
    <lineage>
        <taxon>Eukaryota</taxon>
        <taxon>Metazoa</taxon>
        <taxon>Ecdysozoa</taxon>
        <taxon>Arthropoda</taxon>
        <taxon>Crustacea</taxon>
        <taxon>Multicrustacea</taxon>
        <taxon>Malacostraca</taxon>
        <taxon>Eumalacostraca</taxon>
        <taxon>Eucarida</taxon>
        <taxon>Decapoda</taxon>
        <taxon>Pleocyemata</taxon>
        <taxon>Anomura</taxon>
        <taxon>Galatheoidea</taxon>
        <taxon>Porcellanidae</taxon>
        <taxon>Petrolisthes</taxon>
    </lineage>
</organism>
<dbReference type="Proteomes" id="UP001286313">
    <property type="component" value="Unassembled WGS sequence"/>
</dbReference>
<protein>
    <submittedName>
        <fullName evidence="1">Uncharacterized protein</fullName>
    </submittedName>
</protein>
<evidence type="ECO:0000313" key="1">
    <source>
        <dbReference type="EMBL" id="KAK3856933.1"/>
    </source>
</evidence>
<name>A0AAE1EM87_PETCI</name>
<keyword evidence="2" id="KW-1185">Reference proteome</keyword>
<sequence length="69" mass="7546">MIRLVGNEERSEVFISSLCTRTHQSPLRIDVSIKLAGVLRGKTLSSPLWLPALVRGLMSNTFTTCSGEA</sequence>
<dbReference type="AlphaFoldDB" id="A0AAE1EM87"/>
<comment type="caution">
    <text evidence="1">The sequence shown here is derived from an EMBL/GenBank/DDBJ whole genome shotgun (WGS) entry which is preliminary data.</text>
</comment>
<proteinExistence type="predicted"/>
<gene>
    <name evidence="1" type="ORF">Pcinc_036786</name>
</gene>
<evidence type="ECO:0000313" key="2">
    <source>
        <dbReference type="Proteomes" id="UP001286313"/>
    </source>
</evidence>
<reference evidence="1" key="1">
    <citation type="submission" date="2023-10" db="EMBL/GenBank/DDBJ databases">
        <title>Genome assemblies of two species of porcelain crab, Petrolisthes cinctipes and Petrolisthes manimaculis (Anomura: Porcellanidae).</title>
        <authorList>
            <person name="Angst P."/>
        </authorList>
    </citation>
    <scope>NUCLEOTIDE SEQUENCE</scope>
    <source>
        <strain evidence="1">PB745_01</strain>
        <tissue evidence="1">Gill</tissue>
    </source>
</reference>
<accession>A0AAE1EM87</accession>
<dbReference type="EMBL" id="JAWQEG010005746">
    <property type="protein sequence ID" value="KAK3856933.1"/>
    <property type="molecule type" value="Genomic_DNA"/>
</dbReference>